<comment type="caution">
    <text evidence="2">The sequence shown here is derived from an EMBL/GenBank/DDBJ whole genome shotgun (WGS) entry which is preliminary data.</text>
</comment>
<name>A0ABR9L614_9PSEU</name>
<evidence type="ECO:0000256" key="1">
    <source>
        <dbReference type="SAM" id="MobiDB-lite"/>
    </source>
</evidence>
<evidence type="ECO:0008006" key="4">
    <source>
        <dbReference type="Google" id="ProtNLM"/>
    </source>
</evidence>
<protein>
    <recommendedName>
        <fullName evidence="4">DUF721 domain-containing protein</fullName>
    </recommendedName>
</protein>
<organism evidence="2 3">
    <name type="scientific">Amycolatopsis roodepoortensis</name>
    <dbReference type="NCBI Taxonomy" id="700274"/>
    <lineage>
        <taxon>Bacteria</taxon>
        <taxon>Bacillati</taxon>
        <taxon>Actinomycetota</taxon>
        <taxon>Actinomycetes</taxon>
        <taxon>Pseudonocardiales</taxon>
        <taxon>Pseudonocardiaceae</taxon>
        <taxon>Amycolatopsis</taxon>
    </lineage>
</organism>
<evidence type="ECO:0000313" key="2">
    <source>
        <dbReference type="EMBL" id="MBE1575710.1"/>
    </source>
</evidence>
<feature type="region of interest" description="Disordered" evidence="1">
    <location>
        <begin position="1"/>
        <end position="23"/>
    </location>
</feature>
<evidence type="ECO:0000313" key="3">
    <source>
        <dbReference type="Proteomes" id="UP000656548"/>
    </source>
</evidence>
<dbReference type="EMBL" id="JADBEJ010000004">
    <property type="protein sequence ID" value="MBE1575710.1"/>
    <property type="molecule type" value="Genomic_DNA"/>
</dbReference>
<dbReference type="RefSeq" id="WP_192743169.1">
    <property type="nucleotide sequence ID" value="NZ_JADBEJ010000004.1"/>
</dbReference>
<keyword evidence="3" id="KW-1185">Reference proteome</keyword>
<dbReference type="Proteomes" id="UP000656548">
    <property type="component" value="Unassembled WGS sequence"/>
</dbReference>
<reference evidence="2 3" key="1">
    <citation type="submission" date="2020-10" db="EMBL/GenBank/DDBJ databases">
        <title>Sequencing the genomes of 1000 actinobacteria strains.</title>
        <authorList>
            <person name="Klenk H.-P."/>
        </authorList>
    </citation>
    <scope>NUCLEOTIDE SEQUENCE [LARGE SCALE GENOMIC DNA]</scope>
    <source>
        <strain evidence="2 3">DSM 46661</strain>
    </source>
</reference>
<gene>
    <name evidence="2" type="ORF">H4W30_002757</name>
</gene>
<accession>A0ABR9L614</accession>
<proteinExistence type="predicted"/>
<sequence>MPRRSPARVRQGLSPRHPAEFGEGFSPALAAELAKLERSRNYLGPGAIRTALRLWREFIANPYRRLRVDSEGCGVWECCGDPRQAREMLEGVVLALPARLAKEMRRHIAPEP</sequence>